<dbReference type="InterPro" id="IPR006094">
    <property type="entry name" value="Oxid_FAD_bind_N"/>
</dbReference>
<dbReference type="InterPro" id="IPR016164">
    <property type="entry name" value="FAD-linked_Oxase-like_C"/>
</dbReference>
<dbReference type="PANTHER" id="PTHR11748:SF119">
    <property type="entry name" value="D-2-HYDROXYGLUTARATE DEHYDROGENASE"/>
    <property type="match status" value="1"/>
</dbReference>
<comment type="caution">
    <text evidence="10">The sequence shown here is derived from an EMBL/GenBank/DDBJ whole genome shotgun (WGS) entry which is preliminary data.</text>
</comment>
<evidence type="ECO:0000256" key="3">
    <source>
        <dbReference type="ARBA" id="ARBA00022723"/>
    </source>
</evidence>
<keyword evidence="5" id="KW-0560">Oxidoreductase</keyword>
<dbReference type="InterPro" id="IPR004113">
    <property type="entry name" value="FAD-bd_oxidored_4_C"/>
</dbReference>
<dbReference type="Gene3D" id="3.30.465.10">
    <property type="match status" value="1"/>
</dbReference>
<dbReference type="PANTHER" id="PTHR11748">
    <property type="entry name" value="D-LACTATE DEHYDROGENASE"/>
    <property type="match status" value="1"/>
</dbReference>
<evidence type="ECO:0000256" key="7">
    <source>
        <dbReference type="ARBA" id="ARBA00023014"/>
    </source>
</evidence>
<dbReference type="Gene3D" id="3.30.43.10">
    <property type="entry name" value="Uridine Diphospho-n-acetylenolpyruvylglucosamine Reductase, domain 2"/>
    <property type="match status" value="1"/>
</dbReference>
<protein>
    <submittedName>
        <fullName evidence="10">Lactate dehydrogenase</fullName>
    </submittedName>
</protein>
<dbReference type="RefSeq" id="WP_083529135.1">
    <property type="nucleotide sequence ID" value="NZ_BJZR01000017.1"/>
</dbReference>
<dbReference type="SUPFAM" id="SSF46548">
    <property type="entry name" value="alpha-helical ferredoxin"/>
    <property type="match status" value="1"/>
</dbReference>
<dbReference type="Pfam" id="PF02913">
    <property type="entry name" value="FAD-oxidase_C"/>
    <property type="match status" value="1"/>
</dbReference>
<evidence type="ECO:0000313" key="11">
    <source>
        <dbReference type="Proteomes" id="UP000321155"/>
    </source>
</evidence>
<sequence length="1030" mass="108263">MNPGTSEPTTADRAVADAKTADAQAVAAREQASAEPAVLARLAAVGVAADAAPRRLAEYAYDASNYRVAPVAVVFPRTVEDVVGAVAACRETGTPLTVRGGGTSMAGNAVGPGVVLDLSRHMNRIRTVDEAAGTVDVEPGVVLSDLTREVEAATGRRSTFAPDPSSKNRATVGGALGNDACGNHSVRYGRTSDHVAEIDVVTSDGARLTATSTGLRATDPDDEVSATRAAQLAESLRALAHENLAAFRLELGRIQRQVSGYHLQHLLPEKKFDVARALVGSEGTCAVVVGARMKLVPRPASALLVCLGYEDVVDAARDVPTILEFSPAAVEGTDEAIVETMRFRRGADSVLGLPAGRAWLFVDLDGDDPGTVAEQAERLLERLAGNGRLVEGRAVPDPVARASLWRVREDGAGLSSRLASGGESWPGWEDSAVAPEDLADYLADLRALLDGHGLDGVMYGHFGAGCLHIRITFDLRTGAGREVFRRFTREAAELVVRHGGSLSGEHGDGRARSELLPIMYSPVVLAAFARYRRLWDPSGILNPGSMTAPDPMDAHLALEGVPAREWRTSFDLRPIGGHGGSLAETDDPATASGAGTDPWVHAVQGCIGVGRCRADTGGVMCPSYRATRDEKDSTRGRARVLQDMVRGAATVQEGWRSEEVREVLDLCLSCKACATDCPAGVDMATYKSEFFDHYYRGRLRPLSHVSLGWLPRWLKLTGRIAPLVNAVLATPLAKVAAMAGGLTTHRAMPRFAGARQWRREVADATGGTAPGDGSAVLFVDTFTRGFRPEVAGAAARVLADSGEAVECAADACCGLTWISTGQLGTAKKLLAHAAAALDDGTDRPIVVVEPSCAAALRTDLPELVPTDQARRVAARVRSFAAHAGERAAGGWRPAPAGPVPQQVVLQTHCHEYSVFGAGAQRAVLAAAGVPEVVDATGCCGVAGNFGFEKQHYEVSVQVAENALAPALRATGPEAVVLTDGFSCAMQVDHLDPARPGLHLAQVLDPGRLPEPSREPAPADTPSATQKEDTP</sequence>
<keyword evidence="3" id="KW-0479">Metal-binding</keyword>
<dbReference type="InterPro" id="IPR009051">
    <property type="entry name" value="Helical_ferredxn"/>
</dbReference>
<dbReference type="Proteomes" id="UP000321155">
    <property type="component" value="Unassembled WGS sequence"/>
</dbReference>
<organism evidence="10 11">
    <name type="scientific">Kocuria flava</name>
    <dbReference type="NCBI Taxonomy" id="446860"/>
    <lineage>
        <taxon>Bacteria</taxon>
        <taxon>Bacillati</taxon>
        <taxon>Actinomycetota</taxon>
        <taxon>Actinomycetes</taxon>
        <taxon>Micrococcales</taxon>
        <taxon>Micrococcaceae</taxon>
        <taxon>Kocuria</taxon>
    </lineage>
</organism>
<evidence type="ECO:0000256" key="4">
    <source>
        <dbReference type="ARBA" id="ARBA00022827"/>
    </source>
</evidence>
<dbReference type="InterPro" id="IPR016166">
    <property type="entry name" value="FAD-bd_PCMH"/>
</dbReference>
<dbReference type="InterPro" id="IPR016167">
    <property type="entry name" value="FAD-bd_PCMH_sub1"/>
</dbReference>
<gene>
    <name evidence="10" type="ORF">KFL01_09540</name>
</gene>
<keyword evidence="2" id="KW-0285">Flavoprotein</keyword>
<evidence type="ECO:0000256" key="1">
    <source>
        <dbReference type="ARBA" id="ARBA00001974"/>
    </source>
</evidence>
<comment type="cofactor">
    <cofactor evidence="1">
        <name>FAD</name>
        <dbReference type="ChEBI" id="CHEBI:57692"/>
    </cofactor>
</comment>
<feature type="region of interest" description="Disordered" evidence="8">
    <location>
        <begin position="1003"/>
        <end position="1030"/>
    </location>
</feature>
<keyword evidence="11" id="KW-1185">Reference proteome</keyword>
<dbReference type="EMBL" id="BJZR01000017">
    <property type="protein sequence ID" value="GEO91648.1"/>
    <property type="molecule type" value="Genomic_DNA"/>
</dbReference>
<accession>A0ABQ0X4P7</accession>
<evidence type="ECO:0000256" key="5">
    <source>
        <dbReference type="ARBA" id="ARBA00023002"/>
    </source>
</evidence>
<feature type="domain" description="FAD-binding PCMH-type" evidence="9">
    <location>
        <begin position="66"/>
        <end position="298"/>
    </location>
</feature>
<evidence type="ECO:0000256" key="2">
    <source>
        <dbReference type="ARBA" id="ARBA00022630"/>
    </source>
</evidence>
<dbReference type="PROSITE" id="PS51387">
    <property type="entry name" value="FAD_PCMH"/>
    <property type="match status" value="1"/>
</dbReference>
<dbReference type="InterPro" id="IPR036318">
    <property type="entry name" value="FAD-bd_PCMH-like_sf"/>
</dbReference>
<dbReference type="InterPro" id="IPR017896">
    <property type="entry name" value="4Fe4S_Fe-S-bd"/>
</dbReference>
<reference evidence="10 11" key="1">
    <citation type="submission" date="2019-07" db="EMBL/GenBank/DDBJ databases">
        <title>Whole genome shotgun sequence of Kocuria flava NBRC 107626.</title>
        <authorList>
            <person name="Hosoyama A."/>
            <person name="Uohara A."/>
            <person name="Ohji S."/>
            <person name="Ichikawa N."/>
        </authorList>
    </citation>
    <scope>NUCLEOTIDE SEQUENCE [LARGE SCALE GENOMIC DNA]</scope>
    <source>
        <strain evidence="10 11">NBRC 107626</strain>
    </source>
</reference>
<feature type="region of interest" description="Disordered" evidence="8">
    <location>
        <begin position="155"/>
        <end position="176"/>
    </location>
</feature>
<dbReference type="InterPro" id="IPR016169">
    <property type="entry name" value="FAD-bd_PCMH_sub2"/>
</dbReference>
<dbReference type="Gene3D" id="3.30.70.2740">
    <property type="match status" value="1"/>
</dbReference>
<keyword evidence="6" id="KW-0408">Iron</keyword>
<dbReference type="Gene3D" id="1.10.1060.10">
    <property type="entry name" value="Alpha-helical ferredoxin"/>
    <property type="match status" value="1"/>
</dbReference>
<evidence type="ECO:0000313" key="10">
    <source>
        <dbReference type="EMBL" id="GEO91648.1"/>
    </source>
</evidence>
<dbReference type="PROSITE" id="PS00198">
    <property type="entry name" value="4FE4S_FER_1"/>
    <property type="match status" value="1"/>
</dbReference>
<dbReference type="Pfam" id="PF13183">
    <property type="entry name" value="Fer4_8"/>
    <property type="match status" value="1"/>
</dbReference>
<name>A0ABQ0X4P7_9MICC</name>
<dbReference type="InterPro" id="IPR004017">
    <property type="entry name" value="Cys_rich_dom"/>
</dbReference>
<evidence type="ECO:0000259" key="9">
    <source>
        <dbReference type="PROSITE" id="PS51387"/>
    </source>
</evidence>
<evidence type="ECO:0000256" key="8">
    <source>
        <dbReference type="SAM" id="MobiDB-lite"/>
    </source>
</evidence>
<dbReference type="InterPro" id="IPR017900">
    <property type="entry name" value="4Fe4S_Fe_S_CS"/>
</dbReference>
<keyword evidence="4" id="KW-0274">FAD</keyword>
<dbReference type="Pfam" id="PF02754">
    <property type="entry name" value="CCG"/>
    <property type="match status" value="2"/>
</dbReference>
<keyword evidence="7" id="KW-0411">Iron-sulfur</keyword>
<dbReference type="SUPFAM" id="SSF55103">
    <property type="entry name" value="FAD-linked oxidases, C-terminal domain"/>
    <property type="match status" value="1"/>
</dbReference>
<dbReference type="Pfam" id="PF01565">
    <property type="entry name" value="FAD_binding_4"/>
    <property type="match status" value="1"/>
</dbReference>
<evidence type="ECO:0000256" key="6">
    <source>
        <dbReference type="ARBA" id="ARBA00023004"/>
    </source>
</evidence>
<dbReference type="SUPFAM" id="SSF56176">
    <property type="entry name" value="FAD-binding/transporter-associated domain-like"/>
    <property type="match status" value="1"/>
</dbReference>
<proteinExistence type="predicted"/>